<dbReference type="OrthoDB" id="1631120at2"/>
<dbReference type="NCBIfam" id="NF033664">
    <property type="entry name" value="PACE_transport"/>
    <property type="match status" value="1"/>
</dbReference>
<dbReference type="AlphaFoldDB" id="A0A226X1X7"/>
<evidence type="ECO:0000313" key="4">
    <source>
        <dbReference type="Proteomes" id="UP000214720"/>
    </source>
</evidence>
<keyword evidence="1" id="KW-0812">Transmembrane</keyword>
<reference evidence="4" key="1">
    <citation type="submission" date="2017-01" db="EMBL/GenBank/DDBJ databases">
        <title>Genome Analysis of Deinococcus marmoris KOPRI26562.</title>
        <authorList>
            <person name="Kim J.H."/>
            <person name="Oh H.-M."/>
        </authorList>
    </citation>
    <scope>NUCLEOTIDE SEQUENCE [LARGE SCALE GENOMIC DNA]</scope>
    <source>
        <strain evidence="4">PAMC 26633</strain>
    </source>
</reference>
<gene>
    <name evidence="3" type="ORF">BSU04_18470</name>
</gene>
<feature type="transmembrane region" description="Helical" evidence="1">
    <location>
        <begin position="22"/>
        <end position="44"/>
    </location>
</feature>
<sequence length="194" mass="21827">MATVHSKNEAEMTTQRNVYERIFQVLLFEGLATSIFSPVLSWIVDKPLGDVTALTVAISIIAMLWGFAFNSFFGILISYASSQVQQWKRVIHALGFEAGLVLIAVPLSAWWLQMTFAQALLIDLGLLLVFLPYTFCFYWAYDMLRQRLVKAPLRSSALGPHMPLVSERQSQYAPAIRPFKTGENDRVLTARPPG</sequence>
<dbReference type="Pfam" id="PF05232">
    <property type="entry name" value="BTP"/>
    <property type="match status" value="2"/>
</dbReference>
<keyword evidence="1" id="KW-0472">Membrane</keyword>
<organism evidence="3 4">
    <name type="scientific">Caballeronia sordidicola</name>
    <name type="common">Burkholderia sordidicola</name>
    <dbReference type="NCBI Taxonomy" id="196367"/>
    <lineage>
        <taxon>Bacteria</taxon>
        <taxon>Pseudomonadati</taxon>
        <taxon>Pseudomonadota</taxon>
        <taxon>Betaproteobacteria</taxon>
        <taxon>Burkholderiales</taxon>
        <taxon>Burkholderiaceae</taxon>
        <taxon>Caballeronia</taxon>
    </lineage>
</organism>
<feature type="domain" description="Chlorhexidine efflux transporter" evidence="2">
    <location>
        <begin position="16"/>
        <end position="73"/>
    </location>
</feature>
<feature type="transmembrane region" description="Helical" evidence="1">
    <location>
        <begin position="91"/>
        <end position="112"/>
    </location>
</feature>
<dbReference type="Proteomes" id="UP000214720">
    <property type="component" value="Unassembled WGS sequence"/>
</dbReference>
<dbReference type="EMBL" id="MTHB01000110">
    <property type="protein sequence ID" value="OXC76997.1"/>
    <property type="molecule type" value="Genomic_DNA"/>
</dbReference>
<feature type="transmembrane region" description="Helical" evidence="1">
    <location>
        <begin position="118"/>
        <end position="141"/>
    </location>
</feature>
<protein>
    <recommendedName>
        <fullName evidence="2">Chlorhexidine efflux transporter domain-containing protein</fullName>
    </recommendedName>
</protein>
<evidence type="ECO:0000259" key="2">
    <source>
        <dbReference type="Pfam" id="PF05232"/>
    </source>
</evidence>
<comment type="caution">
    <text evidence="3">The sequence shown here is derived from an EMBL/GenBank/DDBJ whole genome shotgun (WGS) entry which is preliminary data.</text>
</comment>
<evidence type="ECO:0000256" key="1">
    <source>
        <dbReference type="SAM" id="Phobius"/>
    </source>
</evidence>
<evidence type="ECO:0000313" key="3">
    <source>
        <dbReference type="EMBL" id="OXC76997.1"/>
    </source>
</evidence>
<accession>A0A226X1X7</accession>
<keyword evidence="1" id="KW-1133">Transmembrane helix</keyword>
<proteinExistence type="predicted"/>
<name>A0A226X1X7_CABSO</name>
<feature type="transmembrane region" description="Helical" evidence="1">
    <location>
        <begin position="56"/>
        <end position="79"/>
    </location>
</feature>
<feature type="domain" description="Chlorhexidine efflux transporter" evidence="2">
    <location>
        <begin position="87"/>
        <end position="147"/>
    </location>
</feature>
<dbReference type="InterPro" id="IPR058208">
    <property type="entry name" value="PACE"/>
</dbReference>
<dbReference type="InterPro" id="IPR007896">
    <property type="entry name" value="BTP_bacteria"/>
</dbReference>